<dbReference type="EC" id="3.6.3.-" evidence="10"/>
<dbReference type="InterPro" id="IPR003439">
    <property type="entry name" value="ABC_transporter-like_ATP-bd"/>
</dbReference>
<dbReference type="InterPro" id="IPR041701">
    <property type="entry name" value="MetN_ABC"/>
</dbReference>
<dbReference type="Gene3D" id="3.30.70.260">
    <property type="match status" value="1"/>
</dbReference>
<dbReference type="InterPro" id="IPR017871">
    <property type="entry name" value="ABC_transporter-like_CS"/>
</dbReference>
<keyword evidence="5 10" id="KW-0067">ATP-binding</keyword>
<keyword evidence="2" id="KW-0813">Transport</keyword>
<evidence type="ECO:0000256" key="6">
    <source>
        <dbReference type="ARBA" id="ARBA00022967"/>
    </source>
</evidence>
<dbReference type="GO" id="GO:0005524">
    <property type="term" value="F:ATP binding"/>
    <property type="evidence" value="ECO:0007669"/>
    <property type="project" value="UniProtKB-KW"/>
</dbReference>
<dbReference type="InterPro" id="IPR018449">
    <property type="entry name" value="NIL_domain"/>
</dbReference>
<dbReference type="SUPFAM" id="SSF52540">
    <property type="entry name" value="P-loop containing nucleoside triphosphate hydrolases"/>
    <property type="match status" value="1"/>
</dbReference>
<keyword evidence="10" id="KW-0378">Hydrolase</keyword>
<dbReference type="SUPFAM" id="SSF55021">
    <property type="entry name" value="ACT-like"/>
    <property type="match status" value="1"/>
</dbReference>
<comment type="caution">
    <text evidence="10">The sequence shown here is derived from an EMBL/GenBank/DDBJ whole genome shotgun (WGS) entry which is preliminary data.</text>
</comment>
<dbReference type="SMART" id="SM00930">
    <property type="entry name" value="NIL"/>
    <property type="match status" value="1"/>
</dbReference>
<keyword evidence="6" id="KW-1278">Translocase</keyword>
<feature type="domain" description="ABC transporter" evidence="9">
    <location>
        <begin position="74"/>
        <end position="314"/>
    </location>
</feature>
<evidence type="ECO:0000259" key="9">
    <source>
        <dbReference type="PROSITE" id="PS50893"/>
    </source>
</evidence>
<dbReference type="AlphaFoldDB" id="A0A644U787"/>
<sequence>MEEYPENLTNFGVIVFLNPARGSGVTAGTGRIGRSAAPGGVVSAGRFPFMGGQIESTAISDSLMQRDITSGAAITFDGVGKSYPKKGRGSVTALEGITFEVPAGSITGIIGRSGAGKSTLLRMVNGLEQPTAGTITVAGRDVGRARGAALREIRREVGMIFQHFNLLSSRTVEDNVALPMEIAGIPSAKIRPRVRDLLARVGLEPLAGRYPAELSGGQKQRVGIARALATDPKVLLSDEATSALDPETTQTVLRLLADINRDLGLTILLITHEMAVVRDIASHVAVIEGGRIVEQGLTYDVFTAPQHPTTRSFLAGVTGVTLPRFIADKLQTDRPEGPAREVIRITFLGDNATDPLLARMSATLGLDVNILAGAIEEIGPRPFGNLLVSIDAARAAEARAYLESHQQRTEVLGYVL</sequence>
<protein>
    <submittedName>
        <fullName evidence="10">Methionine import ATP-binding protein MetN</fullName>
        <ecNumber evidence="10">3.6.3.-</ecNumber>
    </submittedName>
</protein>
<dbReference type="SMART" id="SM00382">
    <property type="entry name" value="AAA"/>
    <property type="match status" value="1"/>
</dbReference>
<evidence type="ECO:0000256" key="3">
    <source>
        <dbReference type="ARBA" id="ARBA00022475"/>
    </source>
</evidence>
<evidence type="ECO:0000256" key="2">
    <source>
        <dbReference type="ARBA" id="ARBA00022448"/>
    </source>
</evidence>
<dbReference type="InterPro" id="IPR027417">
    <property type="entry name" value="P-loop_NTPase"/>
</dbReference>
<keyword evidence="3" id="KW-1003">Cell membrane</keyword>
<proteinExistence type="inferred from homology"/>
<dbReference type="PANTHER" id="PTHR43166:SF30">
    <property type="entry name" value="METHIONINE IMPORT ATP-BINDING PROTEIN METN"/>
    <property type="match status" value="1"/>
</dbReference>
<reference evidence="10" key="1">
    <citation type="submission" date="2019-08" db="EMBL/GenBank/DDBJ databases">
        <authorList>
            <person name="Kucharzyk K."/>
            <person name="Murdoch R.W."/>
            <person name="Higgins S."/>
            <person name="Loffler F."/>
        </authorList>
    </citation>
    <scope>NUCLEOTIDE SEQUENCE</scope>
</reference>
<dbReference type="GO" id="GO:0005886">
    <property type="term" value="C:plasma membrane"/>
    <property type="evidence" value="ECO:0007669"/>
    <property type="project" value="UniProtKB-ARBA"/>
</dbReference>
<dbReference type="GO" id="GO:0006865">
    <property type="term" value="P:amino acid transport"/>
    <property type="evidence" value="ECO:0007669"/>
    <property type="project" value="UniProtKB-KW"/>
</dbReference>
<dbReference type="EMBL" id="VSSQ01000083">
    <property type="protein sequence ID" value="MPL74799.1"/>
    <property type="molecule type" value="Genomic_DNA"/>
</dbReference>
<dbReference type="Pfam" id="PF00005">
    <property type="entry name" value="ABC_tran"/>
    <property type="match status" value="1"/>
</dbReference>
<evidence type="ECO:0000256" key="7">
    <source>
        <dbReference type="ARBA" id="ARBA00022970"/>
    </source>
</evidence>
<dbReference type="PROSITE" id="PS50893">
    <property type="entry name" value="ABC_TRANSPORTER_2"/>
    <property type="match status" value="1"/>
</dbReference>
<dbReference type="CDD" id="cd03258">
    <property type="entry name" value="ABC_MetN_methionine_transporter"/>
    <property type="match status" value="1"/>
</dbReference>
<name>A0A644U787_9ZZZZ</name>
<organism evidence="10">
    <name type="scientific">bioreactor metagenome</name>
    <dbReference type="NCBI Taxonomy" id="1076179"/>
    <lineage>
        <taxon>unclassified sequences</taxon>
        <taxon>metagenomes</taxon>
        <taxon>ecological metagenomes</taxon>
    </lineage>
</organism>
<evidence type="ECO:0000256" key="5">
    <source>
        <dbReference type="ARBA" id="ARBA00022840"/>
    </source>
</evidence>
<keyword evidence="8" id="KW-0472">Membrane</keyword>
<dbReference type="InterPro" id="IPR050086">
    <property type="entry name" value="MetN_ABC_transporter-like"/>
</dbReference>
<keyword evidence="7" id="KW-0029">Amino-acid transport</keyword>
<dbReference type="FunFam" id="3.40.50.300:FF:000056">
    <property type="entry name" value="Cell division ATP-binding protein FtsE"/>
    <property type="match status" value="1"/>
</dbReference>
<dbReference type="GO" id="GO:0016887">
    <property type="term" value="F:ATP hydrolysis activity"/>
    <property type="evidence" value="ECO:0007669"/>
    <property type="project" value="InterPro"/>
</dbReference>
<accession>A0A644U787</accession>
<gene>
    <name evidence="10" type="primary">metN_4</name>
    <name evidence="10" type="ORF">SDC9_20618</name>
</gene>
<evidence type="ECO:0000313" key="10">
    <source>
        <dbReference type="EMBL" id="MPL74799.1"/>
    </source>
</evidence>
<keyword evidence="4" id="KW-0547">Nucleotide-binding</keyword>
<dbReference type="Pfam" id="PF09383">
    <property type="entry name" value="NIL"/>
    <property type="match status" value="1"/>
</dbReference>
<dbReference type="Gene3D" id="3.40.50.300">
    <property type="entry name" value="P-loop containing nucleotide triphosphate hydrolases"/>
    <property type="match status" value="1"/>
</dbReference>
<dbReference type="PANTHER" id="PTHR43166">
    <property type="entry name" value="AMINO ACID IMPORT ATP-BINDING PROTEIN"/>
    <property type="match status" value="1"/>
</dbReference>
<evidence type="ECO:0000256" key="4">
    <source>
        <dbReference type="ARBA" id="ARBA00022741"/>
    </source>
</evidence>
<dbReference type="InterPro" id="IPR003593">
    <property type="entry name" value="AAA+_ATPase"/>
</dbReference>
<dbReference type="PROSITE" id="PS00211">
    <property type="entry name" value="ABC_TRANSPORTER_1"/>
    <property type="match status" value="1"/>
</dbReference>
<comment type="similarity">
    <text evidence="1">Belongs to the ABC transporter superfamily.</text>
</comment>
<evidence type="ECO:0000256" key="1">
    <source>
        <dbReference type="ARBA" id="ARBA00005417"/>
    </source>
</evidence>
<dbReference type="InterPro" id="IPR045865">
    <property type="entry name" value="ACT-like_dom_sf"/>
</dbReference>
<evidence type="ECO:0000256" key="8">
    <source>
        <dbReference type="ARBA" id="ARBA00023136"/>
    </source>
</evidence>